<dbReference type="SUPFAM" id="SSF57850">
    <property type="entry name" value="RING/U-box"/>
    <property type="match status" value="1"/>
</dbReference>
<dbReference type="OrthoDB" id="10009520at2759"/>
<dbReference type="InterPro" id="IPR013083">
    <property type="entry name" value="Znf_RING/FYVE/PHD"/>
</dbReference>
<dbReference type="STRING" id="1230097.A0A423X7A2"/>
<evidence type="ECO:0000256" key="5">
    <source>
        <dbReference type="ARBA" id="ARBA00022737"/>
    </source>
</evidence>
<dbReference type="EC" id="2.3.2.31" evidence="2"/>
<keyword evidence="6" id="KW-0863">Zinc-finger</keyword>
<feature type="region of interest" description="Disordered" evidence="9">
    <location>
        <begin position="303"/>
        <end position="329"/>
    </location>
</feature>
<dbReference type="CDD" id="cd22584">
    <property type="entry name" value="Rcat_RBR_unk"/>
    <property type="match status" value="1"/>
</dbReference>
<dbReference type="EMBL" id="LKEB01000025">
    <property type="protein sequence ID" value="ROW11885.1"/>
    <property type="molecule type" value="Genomic_DNA"/>
</dbReference>
<dbReference type="PROSITE" id="PS51873">
    <property type="entry name" value="TRIAD"/>
    <property type="match status" value="1"/>
</dbReference>
<dbReference type="Gene3D" id="1.20.120.1750">
    <property type="match status" value="1"/>
</dbReference>
<dbReference type="InParanoid" id="A0A423X7A2"/>
<feature type="domain" description="RING-type" evidence="10">
    <location>
        <begin position="332"/>
        <end position="538"/>
    </location>
</feature>
<evidence type="ECO:0000256" key="2">
    <source>
        <dbReference type="ARBA" id="ARBA00012251"/>
    </source>
</evidence>
<dbReference type="Proteomes" id="UP000285146">
    <property type="component" value="Unassembled WGS sequence"/>
</dbReference>
<organism evidence="11 12">
    <name type="scientific">Cytospora leucostoma</name>
    <dbReference type="NCBI Taxonomy" id="1230097"/>
    <lineage>
        <taxon>Eukaryota</taxon>
        <taxon>Fungi</taxon>
        <taxon>Dikarya</taxon>
        <taxon>Ascomycota</taxon>
        <taxon>Pezizomycotina</taxon>
        <taxon>Sordariomycetes</taxon>
        <taxon>Sordariomycetidae</taxon>
        <taxon>Diaporthales</taxon>
        <taxon>Cytosporaceae</taxon>
        <taxon>Cytospora</taxon>
    </lineage>
</organism>
<evidence type="ECO:0000256" key="9">
    <source>
        <dbReference type="SAM" id="MobiDB-lite"/>
    </source>
</evidence>
<dbReference type="GO" id="GO:0061630">
    <property type="term" value="F:ubiquitin protein ligase activity"/>
    <property type="evidence" value="ECO:0007669"/>
    <property type="project" value="UniProtKB-EC"/>
</dbReference>
<keyword evidence="5" id="KW-0677">Repeat</keyword>
<feature type="region of interest" description="Disordered" evidence="9">
    <location>
        <begin position="560"/>
        <end position="584"/>
    </location>
</feature>
<name>A0A423X7A2_9PEZI</name>
<evidence type="ECO:0000256" key="8">
    <source>
        <dbReference type="ARBA" id="ARBA00022833"/>
    </source>
</evidence>
<keyword evidence="8" id="KW-0862">Zinc</keyword>
<accession>A0A423X7A2</accession>
<keyword evidence="4" id="KW-0479">Metal-binding</keyword>
<dbReference type="InterPro" id="IPR002867">
    <property type="entry name" value="IBR_dom"/>
</dbReference>
<dbReference type="InterPro" id="IPR031127">
    <property type="entry name" value="E3_UB_ligase_RBR"/>
</dbReference>
<proteinExistence type="predicted"/>
<dbReference type="AlphaFoldDB" id="A0A423X7A2"/>
<gene>
    <name evidence="11" type="ORF">VPNG_04987</name>
</gene>
<evidence type="ECO:0000256" key="1">
    <source>
        <dbReference type="ARBA" id="ARBA00001798"/>
    </source>
</evidence>
<feature type="region of interest" description="Disordered" evidence="9">
    <location>
        <begin position="263"/>
        <end position="284"/>
    </location>
</feature>
<dbReference type="CDD" id="cd20335">
    <property type="entry name" value="BRcat_RBR"/>
    <property type="match status" value="1"/>
</dbReference>
<dbReference type="PANTHER" id="PTHR11685">
    <property type="entry name" value="RBR FAMILY RING FINGER AND IBR DOMAIN-CONTAINING"/>
    <property type="match status" value="1"/>
</dbReference>
<keyword evidence="7" id="KW-0833">Ubl conjugation pathway</keyword>
<evidence type="ECO:0000313" key="12">
    <source>
        <dbReference type="Proteomes" id="UP000285146"/>
    </source>
</evidence>
<dbReference type="PROSITE" id="PS00518">
    <property type="entry name" value="ZF_RING_1"/>
    <property type="match status" value="1"/>
</dbReference>
<comment type="catalytic activity">
    <reaction evidence="1">
        <text>[E2 ubiquitin-conjugating enzyme]-S-ubiquitinyl-L-cysteine + [acceptor protein]-L-lysine = [E2 ubiquitin-conjugating enzyme]-L-cysteine + [acceptor protein]-N(6)-ubiquitinyl-L-lysine.</text>
        <dbReference type="EC" id="2.3.2.31"/>
    </reaction>
</comment>
<dbReference type="GO" id="GO:0016567">
    <property type="term" value="P:protein ubiquitination"/>
    <property type="evidence" value="ECO:0007669"/>
    <property type="project" value="InterPro"/>
</dbReference>
<evidence type="ECO:0000256" key="7">
    <source>
        <dbReference type="ARBA" id="ARBA00022786"/>
    </source>
</evidence>
<evidence type="ECO:0000259" key="10">
    <source>
        <dbReference type="PROSITE" id="PS51873"/>
    </source>
</evidence>
<feature type="compositionally biased region" description="Basic and acidic residues" evidence="9">
    <location>
        <begin position="560"/>
        <end position="569"/>
    </location>
</feature>
<dbReference type="GO" id="GO:0008270">
    <property type="term" value="F:zinc ion binding"/>
    <property type="evidence" value="ECO:0007669"/>
    <property type="project" value="UniProtKB-KW"/>
</dbReference>
<keyword evidence="3" id="KW-0808">Transferase</keyword>
<dbReference type="InterPro" id="IPR017907">
    <property type="entry name" value="Znf_RING_CS"/>
</dbReference>
<feature type="compositionally biased region" description="Polar residues" evidence="9">
    <location>
        <begin position="270"/>
        <end position="282"/>
    </location>
</feature>
<dbReference type="InterPro" id="IPR044066">
    <property type="entry name" value="TRIAD_supradom"/>
</dbReference>
<sequence>MERIREATQDELRAITLTLCCEACDCDNDTKKRVLSHLRVLQHFRGVHLDRPATAERIREASRTELRAVLLTICEDEIATRDQALDYLRVLTHFKMLQSDEEDVENSQDSKSDETSEFIFDFSQGQLDGTTDIDDAPGSLEEISCINCEEVFNEKTNHPRACKWHRGRLLRVGVGKFRAETVSGRKLVHLTVRNGRHVHGDVSDNLRAAADLDAVVLEAHANMSADSAMALSIAKAEREDREAIAAAQAEERQATEDRELALRLERDGSIESTTPRNSSDPTRTLDLEADFDDELTQRLEALQTNANEDDNDDDGPRAGPSSSSVDARTVRPTLKQRVCAACDDHVPLHELAICPCSHEYCGGCIERIVVNAITDEASWPPRCCRQRIPAEEPHIRIFLSEQVEGQYSAKKLEMDTPDRTYCHKAGCSKFIPPRGVKKNIGTCPSCEAKTCTVCKAAAHQGLDCPDDEAGEQLLALARQEGWKQCFSCHSMVALNDGCNHMTCRCGAQFCYGCGARWNPRACTCQVFDADAHPYFYDNDVEEPVPDPGLYVWEFPQPEPRPEAVPREVGDDNVEQGPECSHEQWRRRGGPARCVFPGGLRAMQGATSVDGSWTGLLERWAHAGEESSFARRRASSAVPDRMVVKDMSRGGWSECSSCTERLPMGR</sequence>
<dbReference type="Gene3D" id="3.30.40.10">
    <property type="entry name" value="Zinc/RING finger domain, C3HC4 (zinc finger)"/>
    <property type="match status" value="1"/>
</dbReference>
<evidence type="ECO:0000313" key="11">
    <source>
        <dbReference type="EMBL" id="ROW11885.1"/>
    </source>
</evidence>
<evidence type="ECO:0000256" key="3">
    <source>
        <dbReference type="ARBA" id="ARBA00022679"/>
    </source>
</evidence>
<evidence type="ECO:0000256" key="4">
    <source>
        <dbReference type="ARBA" id="ARBA00022723"/>
    </source>
</evidence>
<comment type="caution">
    <text evidence="11">The sequence shown here is derived from an EMBL/GenBank/DDBJ whole genome shotgun (WGS) entry which is preliminary data.</text>
</comment>
<evidence type="ECO:0000256" key="6">
    <source>
        <dbReference type="ARBA" id="ARBA00022771"/>
    </source>
</evidence>
<reference evidence="11 12" key="1">
    <citation type="submission" date="2015-09" db="EMBL/GenBank/DDBJ databases">
        <title>Host preference determinants of Valsa canker pathogens revealed by comparative genomics.</title>
        <authorList>
            <person name="Yin Z."/>
            <person name="Huang L."/>
        </authorList>
    </citation>
    <scope>NUCLEOTIDE SEQUENCE [LARGE SCALE GENOMIC DNA]</scope>
    <source>
        <strain evidence="11 12">SXYLt</strain>
    </source>
</reference>
<keyword evidence="12" id="KW-1185">Reference proteome</keyword>
<protein>
    <recommendedName>
        <fullName evidence="2">RBR-type E3 ubiquitin transferase</fullName>
        <ecNumber evidence="2">2.3.2.31</ecNumber>
    </recommendedName>
</protein>
<dbReference type="Pfam" id="PF01485">
    <property type="entry name" value="IBR"/>
    <property type="match status" value="2"/>
</dbReference>